<protein>
    <submittedName>
        <fullName evidence="4">Ankyrin</fullName>
    </submittedName>
</protein>
<dbReference type="InterPro" id="IPR050745">
    <property type="entry name" value="Multifunctional_regulatory"/>
</dbReference>
<dbReference type="InterPro" id="IPR002110">
    <property type="entry name" value="Ankyrin_rpt"/>
</dbReference>
<organism evidence="4 5">
    <name type="scientific">Teratosphaeria nubilosa</name>
    <dbReference type="NCBI Taxonomy" id="161662"/>
    <lineage>
        <taxon>Eukaryota</taxon>
        <taxon>Fungi</taxon>
        <taxon>Dikarya</taxon>
        <taxon>Ascomycota</taxon>
        <taxon>Pezizomycotina</taxon>
        <taxon>Dothideomycetes</taxon>
        <taxon>Dothideomycetidae</taxon>
        <taxon>Mycosphaerellales</taxon>
        <taxon>Teratosphaeriaceae</taxon>
        <taxon>Teratosphaeria</taxon>
    </lineage>
</organism>
<dbReference type="InterPro" id="IPR036770">
    <property type="entry name" value="Ankyrin_rpt-contain_sf"/>
</dbReference>
<proteinExistence type="predicted"/>
<dbReference type="SUPFAM" id="SSF48403">
    <property type="entry name" value="Ankyrin repeat"/>
    <property type="match status" value="1"/>
</dbReference>
<keyword evidence="1" id="KW-0677">Repeat</keyword>
<keyword evidence="2 3" id="KW-0040">ANK repeat</keyword>
<dbReference type="PROSITE" id="PS50088">
    <property type="entry name" value="ANK_REPEAT"/>
    <property type="match status" value="1"/>
</dbReference>
<keyword evidence="5" id="KW-1185">Reference proteome</keyword>
<evidence type="ECO:0000256" key="2">
    <source>
        <dbReference type="ARBA" id="ARBA00023043"/>
    </source>
</evidence>
<dbReference type="Pfam" id="PF12796">
    <property type="entry name" value="Ank_2"/>
    <property type="match status" value="1"/>
</dbReference>
<evidence type="ECO:0000256" key="3">
    <source>
        <dbReference type="PROSITE-ProRule" id="PRU00023"/>
    </source>
</evidence>
<dbReference type="Gene3D" id="1.25.40.20">
    <property type="entry name" value="Ankyrin repeat-containing domain"/>
    <property type="match status" value="1"/>
</dbReference>
<dbReference type="EMBL" id="ML995848">
    <property type="protein sequence ID" value="KAF2768102.1"/>
    <property type="molecule type" value="Genomic_DNA"/>
</dbReference>
<feature type="repeat" description="ANK" evidence="3">
    <location>
        <begin position="135"/>
        <end position="171"/>
    </location>
</feature>
<name>A0A6G1L686_9PEZI</name>
<evidence type="ECO:0000313" key="5">
    <source>
        <dbReference type="Proteomes" id="UP000799436"/>
    </source>
</evidence>
<reference evidence="4" key="1">
    <citation type="journal article" date="2020" name="Stud. Mycol.">
        <title>101 Dothideomycetes genomes: a test case for predicting lifestyles and emergence of pathogens.</title>
        <authorList>
            <person name="Haridas S."/>
            <person name="Albert R."/>
            <person name="Binder M."/>
            <person name="Bloem J."/>
            <person name="Labutti K."/>
            <person name="Salamov A."/>
            <person name="Andreopoulos B."/>
            <person name="Baker S."/>
            <person name="Barry K."/>
            <person name="Bills G."/>
            <person name="Bluhm B."/>
            <person name="Cannon C."/>
            <person name="Castanera R."/>
            <person name="Culley D."/>
            <person name="Daum C."/>
            <person name="Ezra D."/>
            <person name="Gonzalez J."/>
            <person name="Henrissat B."/>
            <person name="Kuo A."/>
            <person name="Liang C."/>
            <person name="Lipzen A."/>
            <person name="Lutzoni F."/>
            <person name="Magnuson J."/>
            <person name="Mondo S."/>
            <person name="Nolan M."/>
            <person name="Ohm R."/>
            <person name="Pangilinan J."/>
            <person name="Park H.-J."/>
            <person name="Ramirez L."/>
            <person name="Alfaro M."/>
            <person name="Sun H."/>
            <person name="Tritt A."/>
            <person name="Yoshinaga Y."/>
            <person name="Zwiers L.-H."/>
            <person name="Turgeon B."/>
            <person name="Goodwin S."/>
            <person name="Spatafora J."/>
            <person name="Crous P."/>
            <person name="Grigoriev I."/>
        </authorList>
    </citation>
    <scope>NUCLEOTIDE SEQUENCE</scope>
    <source>
        <strain evidence="4">CBS 116005</strain>
    </source>
</reference>
<evidence type="ECO:0000256" key="1">
    <source>
        <dbReference type="ARBA" id="ARBA00022737"/>
    </source>
</evidence>
<dbReference type="Proteomes" id="UP000799436">
    <property type="component" value="Unassembled WGS sequence"/>
</dbReference>
<gene>
    <name evidence="4" type="ORF">EJ03DRAFT_383608</name>
</gene>
<dbReference type="PANTHER" id="PTHR24189">
    <property type="entry name" value="MYOTROPHIN"/>
    <property type="match status" value="1"/>
</dbReference>
<evidence type="ECO:0000313" key="4">
    <source>
        <dbReference type="EMBL" id="KAF2768102.1"/>
    </source>
</evidence>
<sequence>MDTVRETGLELKGLMTVAPKKEAILAGRIDMLELLLHRDNFVDDQLVGAACDRRDRQRLRLLLNSGWSINQSFGVGGGSALRTAINDVAFAQWLIDNGADVDLRSQLDESALSAAIAFGSMDVVQVLLSHGTDCSHGNLIHYAAQRADENEGASLIAFLVRKGADVNAHRHDNPTGIRWRALFKSQNPSPHCVRKSKYPTNPHFTRLRCGAASGNARGTKIGPAESV</sequence>
<dbReference type="AlphaFoldDB" id="A0A6G1L686"/>
<dbReference type="OrthoDB" id="3936696at2759"/>
<accession>A0A6G1L686</accession>